<feature type="domain" description="SusD-like N-terminal" evidence="8">
    <location>
        <begin position="98"/>
        <end position="234"/>
    </location>
</feature>
<evidence type="ECO:0000256" key="3">
    <source>
        <dbReference type="ARBA" id="ARBA00022729"/>
    </source>
</evidence>
<dbReference type="SUPFAM" id="SSF48452">
    <property type="entry name" value="TPR-like"/>
    <property type="match status" value="1"/>
</dbReference>
<keyword evidence="3 6" id="KW-0732">Signal</keyword>
<dbReference type="InterPro" id="IPR011990">
    <property type="entry name" value="TPR-like_helical_dom_sf"/>
</dbReference>
<evidence type="ECO:0000259" key="8">
    <source>
        <dbReference type="Pfam" id="PF14322"/>
    </source>
</evidence>
<comment type="similarity">
    <text evidence="2">Belongs to the SusD family.</text>
</comment>
<evidence type="ECO:0000256" key="4">
    <source>
        <dbReference type="ARBA" id="ARBA00023136"/>
    </source>
</evidence>
<dbReference type="AlphaFoldDB" id="A0A6V6YTT9"/>
<evidence type="ECO:0000259" key="7">
    <source>
        <dbReference type="Pfam" id="PF07980"/>
    </source>
</evidence>
<dbReference type="CDD" id="cd08977">
    <property type="entry name" value="SusD"/>
    <property type="match status" value="1"/>
</dbReference>
<gene>
    <name evidence="9" type="ORF">FLACHUCJ7_01139</name>
</gene>
<dbReference type="RefSeq" id="WP_031455454.1">
    <property type="nucleotide sequence ID" value="NZ_CAIJDO010000098.1"/>
</dbReference>
<dbReference type="Pfam" id="PF14322">
    <property type="entry name" value="SusD-like_3"/>
    <property type="match status" value="1"/>
</dbReference>
<organism evidence="9 10">
    <name type="scientific">Flavobacterium chungangense</name>
    <dbReference type="NCBI Taxonomy" id="554283"/>
    <lineage>
        <taxon>Bacteria</taxon>
        <taxon>Pseudomonadati</taxon>
        <taxon>Bacteroidota</taxon>
        <taxon>Flavobacteriia</taxon>
        <taxon>Flavobacteriales</taxon>
        <taxon>Flavobacteriaceae</taxon>
        <taxon>Flavobacterium</taxon>
    </lineage>
</organism>
<evidence type="ECO:0000313" key="9">
    <source>
        <dbReference type="EMBL" id="CAD0002938.1"/>
    </source>
</evidence>
<evidence type="ECO:0000256" key="6">
    <source>
        <dbReference type="SAM" id="SignalP"/>
    </source>
</evidence>
<evidence type="ECO:0000256" key="5">
    <source>
        <dbReference type="ARBA" id="ARBA00023237"/>
    </source>
</evidence>
<dbReference type="InterPro" id="IPR033985">
    <property type="entry name" value="SusD-like_N"/>
</dbReference>
<feature type="domain" description="RagB/SusD" evidence="7">
    <location>
        <begin position="271"/>
        <end position="493"/>
    </location>
</feature>
<name>A0A6V6YTT9_9FLAO</name>
<keyword evidence="10" id="KW-1185">Reference proteome</keyword>
<dbReference type="GO" id="GO:0009279">
    <property type="term" value="C:cell outer membrane"/>
    <property type="evidence" value="ECO:0007669"/>
    <property type="project" value="UniProtKB-SubCell"/>
</dbReference>
<evidence type="ECO:0000256" key="2">
    <source>
        <dbReference type="ARBA" id="ARBA00006275"/>
    </source>
</evidence>
<comment type="caution">
    <text evidence="9">The sequence shown here is derived from an EMBL/GenBank/DDBJ whole genome shotgun (WGS) entry which is preliminary data.</text>
</comment>
<dbReference type="PROSITE" id="PS51257">
    <property type="entry name" value="PROKAR_LIPOPROTEIN"/>
    <property type="match status" value="1"/>
</dbReference>
<feature type="chain" id="PRO_5028003603" evidence="6">
    <location>
        <begin position="21"/>
        <end position="495"/>
    </location>
</feature>
<keyword evidence="4" id="KW-0472">Membrane</keyword>
<proteinExistence type="inferred from homology"/>
<dbReference type="Gene3D" id="1.25.40.390">
    <property type="match status" value="1"/>
</dbReference>
<comment type="subcellular location">
    <subcellularLocation>
        <location evidence="1">Cell outer membrane</location>
    </subcellularLocation>
</comment>
<feature type="signal peptide" evidence="6">
    <location>
        <begin position="1"/>
        <end position="20"/>
    </location>
</feature>
<protein>
    <submittedName>
        <fullName evidence="9">RagB/SusD family nutrient uptake outer membrane protein</fullName>
    </submittedName>
</protein>
<dbReference type="InterPro" id="IPR012944">
    <property type="entry name" value="SusD_RagB_dom"/>
</dbReference>
<keyword evidence="5" id="KW-0998">Cell outer membrane</keyword>
<dbReference type="Proteomes" id="UP000556700">
    <property type="component" value="Unassembled WGS sequence"/>
</dbReference>
<sequence>MKKIYISIFVLSALTFTGCADDYLDVKQTETISTDDIELFNNDSGAKTFVTSIYSKFLDWDMSSFGWIGLASITSDDADKGSTPSDTGTDKDVLDALTYNASNPSAESTFNANYDGINRCNQALAILPKLDKADPALKERLMAEAKFLRAFMYFTLVKCYGGVPIVDHVSSIPLSAEDKAMQLTRKTAAEVYAFIEKDLTEAAAVLPNKSEYADAEKARASKGAAYALLAKVSLYQKKWQDVVDNCNLVTGYSISPDYAKMFRLEGENDGESIFEINGNGAVPTRGIQGYSNTQGVRDAWGWGFNQPSQSLVNAYEAGDVRKEATIIFRGTTLYDGRVIPVVSADDPNPRYNYKAYSSAYTSAWETDANIKYLRYAEVLLMKAEALNELGQTSEAIPLLNQIRHRAGLGDTPATSQSAVRTAIWKERRVELAFEFDRFFDLVRTGQAKAAFEADKSDIFPNGRVFTEGKNELFPIPASFLLQANGLSQQNPGYPN</sequence>
<dbReference type="EMBL" id="CAIJDO010000098">
    <property type="protein sequence ID" value="CAD0002938.1"/>
    <property type="molecule type" value="Genomic_DNA"/>
</dbReference>
<accession>A0A6V6YTT9</accession>
<evidence type="ECO:0000256" key="1">
    <source>
        <dbReference type="ARBA" id="ARBA00004442"/>
    </source>
</evidence>
<evidence type="ECO:0000313" key="10">
    <source>
        <dbReference type="Proteomes" id="UP000556700"/>
    </source>
</evidence>
<reference evidence="9 10" key="1">
    <citation type="submission" date="2020-06" db="EMBL/GenBank/DDBJ databases">
        <authorList>
            <person name="Criscuolo A."/>
        </authorList>
    </citation>
    <scope>NUCLEOTIDE SEQUENCE [LARGE SCALE GENOMIC DNA]</scope>
    <source>
        <strain evidence="10">CIP 110025</strain>
    </source>
</reference>
<dbReference type="Pfam" id="PF07980">
    <property type="entry name" value="SusD_RagB"/>
    <property type="match status" value="1"/>
</dbReference>